<evidence type="ECO:0000256" key="2">
    <source>
        <dbReference type="SAM" id="MobiDB-lite"/>
    </source>
</evidence>
<comment type="caution">
    <text evidence="5">The sequence shown here is derived from an EMBL/GenBank/DDBJ whole genome shotgun (WGS) entry which is preliminary data.</text>
</comment>
<dbReference type="FunFam" id="2.60.40.1120:FF:000033">
    <property type="entry name" value="Rhamnogalacturonate lyase B"/>
    <property type="match status" value="1"/>
</dbReference>
<dbReference type="SUPFAM" id="SSF49785">
    <property type="entry name" value="Galactose-binding domain-like"/>
    <property type="match status" value="1"/>
</dbReference>
<dbReference type="InterPro" id="IPR029413">
    <property type="entry name" value="RG-lyase_II"/>
</dbReference>
<dbReference type="SUPFAM" id="SSF49452">
    <property type="entry name" value="Starch-binding domain-like"/>
    <property type="match status" value="1"/>
</dbReference>
<dbReference type="InterPro" id="IPR051850">
    <property type="entry name" value="Polysacch_Lyase_4"/>
</dbReference>
<dbReference type="Proteomes" id="UP000825729">
    <property type="component" value="Unassembled WGS sequence"/>
</dbReference>
<gene>
    <name evidence="5" type="ORF">H6P81_020280</name>
</gene>
<reference evidence="5 6" key="1">
    <citation type="submission" date="2021-07" db="EMBL/GenBank/DDBJ databases">
        <title>The Aristolochia fimbriata genome: insights into angiosperm evolution, floral development and chemical biosynthesis.</title>
        <authorList>
            <person name="Jiao Y."/>
        </authorList>
    </citation>
    <scope>NUCLEOTIDE SEQUENCE [LARGE SCALE GENOMIC DNA]</scope>
    <source>
        <strain evidence="5">IBCAS-2021</strain>
        <tissue evidence="5">Leaf</tissue>
    </source>
</reference>
<dbReference type="EMBL" id="JAINDJ010000008">
    <property type="protein sequence ID" value="KAG9440115.1"/>
    <property type="molecule type" value="Genomic_DNA"/>
</dbReference>
<dbReference type="InterPro" id="IPR029411">
    <property type="entry name" value="RG-lyase_III"/>
</dbReference>
<dbReference type="InterPro" id="IPR013784">
    <property type="entry name" value="Carb-bd-like_fold"/>
</dbReference>
<sequence>MAMDDSRFQRMPRPEDRDKPRGQPLAFLEAVLLVDPTDPELKGVTRVDDKYQFSQPNKDNRVHGWISDDPPIGIWQITPSNEFRAGGPMKQELTSHVGPTMLASFHTNHYAGADLVPHIEKEEAWKKVYGPVFFYLNSDDSGHGREALWDDAKRQMKVEVQSWPYDFPESEDFLRSHQRGSARGRLLVKDRYVTGVKPVPANGTYIGLAPPGEVGSWQTECKSYQFWNTTDSNGHFTIKNVRPGTYNLYSWVPGFIGDYKSDATITITPGSDIDLGELVFEPPRDGPTLWEIGIPDRSALEFFIPDPNPIYHNKFLRNPKDRFRQYGLWERYKELYSNGDPIYNVALSDYKKDWFFVHGCQRLGNETFSSPTWQIKFNLSSITKGTYKLRVAIAGAKKSSLEIHLNSEKSRPLFQTGEFGDESVIPRHGIHGLYRLFSVDVQSGRLVTGANTIFLTLVTPCNSPWKGHLYDYIRLEAPPS</sequence>
<accession>A0AAV7DU32</accession>
<dbReference type="Gene3D" id="2.70.98.10">
    <property type="match status" value="1"/>
</dbReference>
<evidence type="ECO:0000259" key="4">
    <source>
        <dbReference type="Pfam" id="PF14686"/>
    </source>
</evidence>
<dbReference type="Gene3D" id="2.60.40.1120">
    <property type="entry name" value="Carboxypeptidase-like, regulatory domain"/>
    <property type="match status" value="1"/>
</dbReference>
<dbReference type="Pfam" id="PF06045">
    <property type="entry name" value="Rhamnogal_lyase"/>
    <property type="match status" value="1"/>
</dbReference>
<dbReference type="InterPro" id="IPR008979">
    <property type="entry name" value="Galactose-bd-like_sf"/>
</dbReference>
<feature type="domain" description="Rhamnogalacturonan lyase" evidence="4">
    <location>
        <begin position="202"/>
        <end position="274"/>
    </location>
</feature>
<dbReference type="Gene3D" id="2.60.120.260">
    <property type="entry name" value="Galactose-binding domain-like"/>
    <property type="match status" value="1"/>
</dbReference>
<keyword evidence="6" id="KW-1185">Reference proteome</keyword>
<keyword evidence="1" id="KW-0732">Signal</keyword>
<evidence type="ECO:0000256" key="1">
    <source>
        <dbReference type="ARBA" id="ARBA00022729"/>
    </source>
</evidence>
<dbReference type="InterPro" id="IPR010325">
    <property type="entry name" value="Rhamnogal_lyase"/>
</dbReference>
<feature type="domain" description="Rhamnogalacturonan lyase" evidence="3">
    <location>
        <begin position="288"/>
        <end position="475"/>
    </location>
</feature>
<dbReference type="GO" id="GO:0030246">
    <property type="term" value="F:carbohydrate binding"/>
    <property type="evidence" value="ECO:0007669"/>
    <property type="project" value="InterPro"/>
</dbReference>
<proteinExistence type="predicted"/>
<dbReference type="CDD" id="cd10317">
    <property type="entry name" value="RGL4_C"/>
    <property type="match status" value="1"/>
</dbReference>
<evidence type="ECO:0000313" key="6">
    <source>
        <dbReference type="Proteomes" id="UP000825729"/>
    </source>
</evidence>
<dbReference type="PANTHER" id="PTHR32018">
    <property type="entry name" value="RHAMNOGALACTURONATE LYASE FAMILY PROTEIN"/>
    <property type="match status" value="1"/>
</dbReference>
<dbReference type="PANTHER" id="PTHR32018:SF1">
    <property type="entry name" value="RHAMNOGALACTURONAN ENDOLYASE"/>
    <property type="match status" value="1"/>
</dbReference>
<evidence type="ECO:0008006" key="7">
    <source>
        <dbReference type="Google" id="ProtNLM"/>
    </source>
</evidence>
<dbReference type="Pfam" id="PF14683">
    <property type="entry name" value="CBM-like"/>
    <property type="match status" value="1"/>
</dbReference>
<feature type="compositionally biased region" description="Basic and acidic residues" evidence="2">
    <location>
        <begin position="1"/>
        <end position="21"/>
    </location>
</feature>
<evidence type="ECO:0000313" key="5">
    <source>
        <dbReference type="EMBL" id="KAG9440115.1"/>
    </source>
</evidence>
<dbReference type="AlphaFoldDB" id="A0AAV7DU32"/>
<evidence type="ECO:0000259" key="3">
    <source>
        <dbReference type="Pfam" id="PF14683"/>
    </source>
</evidence>
<feature type="region of interest" description="Disordered" evidence="2">
    <location>
        <begin position="1"/>
        <end position="23"/>
    </location>
</feature>
<protein>
    <recommendedName>
        <fullName evidence="7">Rhamnogalacturonan endolyase</fullName>
    </recommendedName>
</protein>
<dbReference type="InterPro" id="IPR014718">
    <property type="entry name" value="GH-type_carb-bd"/>
</dbReference>
<dbReference type="CDD" id="cd10316">
    <property type="entry name" value="RGL4_M"/>
    <property type="match status" value="1"/>
</dbReference>
<name>A0AAV7DU32_ARIFI</name>
<organism evidence="5 6">
    <name type="scientific">Aristolochia fimbriata</name>
    <name type="common">White veined hardy Dutchman's pipe vine</name>
    <dbReference type="NCBI Taxonomy" id="158543"/>
    <lineage>
        <taxon>Eukaryota</taxon>
        <taxon>Viridiplantae</taxon>
        <taxon>Streptophyta</taxon>
        <taxon>Embryophyta</taxon>
        <taxon>Tracheophyta</taxon>
        <taxon>Spermatophyta</taxon>
        <taxon>Magnoliopsida</taxon>
        <taxon>Magnoliidae</taxon>
        <taxon>Piperales</taxon>
        <taxon>Aristolochiaceae</taxon>
        <taxon>Aristolochia</taxon>
    </lineage>
</organism>
<dbReference type="Pfam" id="PF14686">
    <property type="entry name" value="fn3_3"/>
    <property type="match status" value="1"/>
</dbReference>